<dbReference type="InterPro" id="IPR050598">
    <property type="entry name" value="AminoAcid_Transporter"/>
</dbReference>
<protein>
    <submittedName>
        <fullName evidence="7">Amino acid transporter</fullName>
    </submittedName>
</protein>
<evidence type="ECO:0000256" key="5">
    <source>
        <dbReference type="SAM" id="MobiDB-lite"/>
    </source>
</evidence>
<dbReference type="PANTHER" id="PTHR11785:SF382">
    <property type="entry name" value="LOW-AFFINITY METHIONINE PERMEASE"/>
    <property type="match status" value="1"/>
</dbReference>
<evidence type="ECO:0000313" key="7">
    <source>
        <dbReference type="EMBL" id="KAH8994255.1"/>
    </source>
</evidence>
<dbReference type="InterPro" id="IPR002293">
    <property type="entry name" value="AA/rel_permease1"/>
</dbReference>
<sequence length="533" mass="58717">MFSLHHLYSRSRQGSRDPGVSLEVGNAGSQKVQDARILVEEVKGRDSDINPGELTFEEDTAGGIGRHLGIFDCTMIIVGTIVGTGIFSTPSSILGSVGSVGASLMLWVFGLVLSFCGLFVYLEAMYPRPKNLTTVIYAMNIILLYFSSANCLDAGIWVVRGIAIAVIVFTVTLHGFAPRWGVRLMNMLTLFKIAILVFIVVTGWVVLSGKTRVQDPHVNFRHAFAGSSTSSNDYAAAMFKILFSYSGWQNANYVLNEVKNPIRTIKVAGPLGLGITSALYIFANVAYFAASSKVDIVNSETTVASLFFESVFGTKAQKALTVFVALSAARVNQELAKEGIPLPFGNRFWASNWPTQNAPFPGLLMHLVVTVIVIIAPPQKVAYPFILDVSGYPFQIINLFVVLGLFYFRWKRPHTPRPFKVWLTLAFFFLVATAFLLVAPFIRPPGGIGDTPPLPYYLYSLIGILVPIVGVLYWAVWKIVLPYVFGFRLVPRKEVLKDGTVVTLRKGTMKVMGRWKSQDSIKVVIFIVSVSEL</sequence>
<dbReference type="Gene3D" id="1.20.1740.10">
    <property type="entry name" value="Amino acid/polyamine transporter I"/>
    <property type="match status" value="1"/>
</dbReference>
<keyword evidence="8" id="KW-1185">Reference proteome</keyword>
<feature type="transmembrane region" description="Helical" evidence="6">
    <location>
        <begin position="154"/>
        <end position="177"/>
    </location>
</feature>
<dbReference type="GO" id="GO:0016020">
    <property type="term" value="C:membrane"/>
    <property type="evidence" value="ECO:0007669"/>
    <property type="project" value="UniProtKB-SubCell"/>
</dbReference>
<feature type="transmembrane region" description="Helical" evidence="6">
    <location>
        <begin position="392"/>
        <end position="410"/>
    </location>
</feature>
<dbReference type="Proteomes" id="UP001201163">
    <property type="component" value="Unassembled WGS sequence"/>
</dbReference>
<dbReference type="EMBL" id="JAKELL010000015">
    <property type="protein sequence ID" value="KAH8994255.1"/>
    <property type="molecule type" value="Genomic_DNA"/>
</dbReference>
<evidence type="ECO:0000256" key="3">
    <source>
        <dbReference type="ARBA" id="ARBA00022989"/>
    </source>
</evidence>
<feature type="region of interest" description="Disordered" evidence="5">
    <location>
        <begin position="1"/>
        <end position="24"/>
    </location>
</feature>
<proteinExistence type="predicted"/>
<evidence type="ECO:0000256" key="1">
    <source>
        <dbReference type="ARBA" id="ARBA00004141"/>
    </source>
</evidence>
<accession>A0AAD4LKG6</accession>
<keyword evidence="3 6" id="KW-1133">Transmembrane helix</keyword>
<evidence type="ECO:0000256" key="4">
    <source>
        <dbReference type="ARBA" id="ARBA00023136"/>
    </source>
</evidence>
<comment type="subcellular location">
    <subcellularLocation>
        <location evidence="1">Membrane</location>
        <topology evidence="1">Multi-pass membrane protein</topology>
    </subcellularLocation>
</comment>
<feature type="transmembrane region" description="Helical" evidence="6">
    <location>
        <begin position="132"/>
        <end position="148"/>
    </location>
</feature>
<feature type="transmembrane region" description="Helical" evidence="6">
    <location>
        <begin position="189"/>
        <end position="207"/>
    </location>
</feature>
<reference evidence="7" key="1">
    <citation type="submission" date="2022-01" db="EMBL/GenBank/DDBJ databases">
        <title>Comparative genomics reveals a dynamic genome evolution in the ectomycorrhizal milk-cap (Lactarius) mushrooms.</title>
        <authorList>
            <consortium name="DOE Joint Genome Institute"/>
            <person name="Lebreton A."/>
            <person name="Tang N."/>
            <person name="Kuo A."/>
            <person name="LaButti K."/>
            <person name="Drula E."/>
            <person name="Barry K."/>
            <person name="Clum A."/>
            <person name="Lipzen A."/>
            <person name="Mousain D."/>
            <person name="Ng V."/>
            <person name="Wang R."/>
            <person name="Wang X."/>
            <person name="Dai Y."/>
            <person name="Henrissat B."/>
            <person name="Grigoriev I.V."/>
            <person name="Guerin-Laguette A."/>
            <person name="Yu F."/>
            <person name="Martin F.M."/>
        </authorList>
    </citation>
    <scope>NUCLEOTIDE SEQUENCE</scope>
    <source>
        <strain evidence="7">QP</strain>
    </source>
</reference>
<feature type="transmembrane region" description="Helical" evidence="6">
    <location>
        <begin position="363"/>
        <end position="386"/>
    </location>
</feature>
<keyword evidence="2 6" id="KW-0812">Transmembrane</keyword>
<dbReference type="Pfam" id="PF13520">
    <property type="entry name" value="AA_permease_2"/>
    <property type="match status" value="1"/>
</dbReference>
<feature type="transmembrane region" description="Helical" evidence="6">
    <location>
        <begin position="93"/>
        <end position="120"/>
    </location>
</feature>
<dbReference type="GO" id="GO:0015179">
    <property type="term" value="F:L-amino acid transmembrane transporter activity"/>
    <property type="evidence" value="ECO:0007669"/>
    <property type="project" value="TreeGrafter"/>
</dbReference>
<evidence type="ECO:0000313" key="8">
    <source>
        <dbReference type="Proteomes" id="UP001201163"/>
    </source>
</evidence>
<name>A0AAD4LKG6_9AGAM</name>
<feature type="transmembrane region" description="Helical" evidence="6">
    <location>
        <begin position="68"/>
        <end position="87"/>
    </location>
</feature>
<comment type="caution">
    <text evidence="7">The sequence shown here is derived from an EMBL/GenBank/DDBJ whole genome shotgun (WGS) entry which is preliminary data.</text>
</comment>
<evidence type="ECO:0000256" key="2">
    <source>
        <dbReference type="ARBA" id="ARBA00022692"/>
    </source>
</evidence>
<feature type="transmembrane region" description="Helical" evidence="6">
    <location>
        <begin position="422"/>
        <end position="442"/>
    </location>
</feature>
<feature type="transmembrane region" description="Helical" evidence="6">
    <location>
        <begin position="267"/>
        <end position="290"/>
    </location>
</feature>
<gene>
    <name evidence="7" type="ORF">EDB92DRAFT_1934376</name>
</gene>
<organism evidence="7 8">
    <name type="scientific">Lactarius akahatsu</name>
    <dbReference type="NCBI Taxonomy" id="416441"/>
    <lineage>
        <taxon>Eukaryota</taxon>
        <taxon>Fungi</taxon>
        <taxon>Dikarya</taxon>
        <taxon>Basidiomycota</taxon>
        <taxon>Agaricomycotina</taxon>
        <taxon>Agaricomycetes</taxon>
        <taxon>Russulales</taxon>
        <taxon>Russulaceae</taxon>
        <taxon>Lactarius</taxon>
    </lineage>
</organism>
<evidence type="ECO:0000256" key="6">
    <source>
        <dbReference type="SAM" id="Phobius"/>
    </source>
</evidence>
<keyword evidence="4 6" id="KW-0472">Membrane</keyword>
<dbReference type="PANTHER" id="PTHR11785">
    <property type="entry name" value="AMINO ACID TRANSPORTER"/>
    <property type="match status" value="1"/>
</dbReference>
<feature type="transmembrane region" description="Helical" evidence="6">
    <location>
        <begin position="454"/>
        <end position="476"/>
    </location>
</feature>
<dbReference type="AlphaFoldDB" id="A0AAD4LKG6"/>